<reference evidence="3" key="1">
    <citation type="journal article" date="2019" name="Int. J. Syst. Evol. Microbiol.">
        <title>The Global Catalogue of Microorganisms (GCM) 10K type strain sequencing project: providing services to taxonomists for standard genome sequencing and annotation.</title>
        <authorList>
            <consortium name="The Broad Institute Genomics Platform"/>
            <consortium name="The Broad Institute Genome Sequencing Center for Infectious Disease"/>
            <person name="Wu L."/>
            <person name="Ma J."/>
        </authorList>
    </citation>
    <scope>NUCLEOTIDE SEQUENCE [LARGE SCALE GENOMIC DNA]</scope>
    <source>
        <strain evidence="3">JCM 31486</strain>
    </source>
</reference>
<evidence type="ECO:0000256" key="1">
    <source>
        <dbReference type="SAM" id="SignalP"/>
    </source>
</evidence>
<keyword evidence="1" id="KW-0732">Signal</keyword>
<keyword evidence="3" id="KW-1185">Reference proteome</keyword>
<evidence type="ECO:0000313" key="2">
    <source>
        <dbReference type="EMBL" id="MFD1045749.1"/>
    </source>
</evidence>
<sequence length="299" mass="32014">MRRVLAAVAVAAGLVTVSITPAAAQPISLSSFYTPAYGWWQDQPAVRLQPTSTHVCVLTRVGGHFQGDGEAVRVYQSNGWWYLGGHSQQDGVHGTARCFRQSSFTSIHGSTHWVSADQGVTVTTASSCYNGGAPLWWGDAATIMTGIRGNFAGAGESAGVTQSVDGRRSSDIHTGGCQDDSLWQVWGYSFFVGRPHAGDLATFLPHSSDRYAKNPGTAATVPESMSTAANGNGVTRLMARADWAMCYLTEVRGKLRGADDYVEIVPEDVSDDTTDWVLRTHSATTDGISAKARCYARNQ</sequence>
<gene>
    <name evidence="2" type="ORF">ACFQ1S_09335</name>
</gene>
<proteinExistence type="predicted"/>
<name>A0ABW3M839_9PSEU</name>
<feature type="chain" id="PRO_5045221760" evidence="1">
    <location>
        <begin position="25"/>
        <end position="299"/>
    </location>
</feature>
<accession>A0ABW3M839</accession>
<feature type="signal peptide" evidence="1">
    <location>
        <begin position="1"/>
        <end position="24"/>
    </location>
</feature>
<comment type="caution">
    <text evidence="2">The sequence shown here is derived from an EMBL/GenBank/DDBJ whole genome shotgun (WGS) entry which is preliminary data.</text>
</comment>
<evidence type="ECO:0000313" key="3">
    <source>
        <dbReference type="Proteomes" id="UP001597045"/>
    </source>
</evidence>
<dbReference type="Proteomes" id="UP001597045">
    <property type="component" value="Unassembled WGS sequence"/>
</dbReference>
<dbReference type="EMBL" id="JBHTIS010000398">
    <property type="protein sequence ID" value="MFD1045749.1"/>
    <property type="molecule type" value="Genomic_DNA"/>
</dbReference>
<protein>
    <submittedName>
        <fullName evidence="2">Uncharacterized protein</fullName>
    </submittedName>
</protein>
<organism evidence="2 3">
    <name type="scientific">Kibdelosporangium lantanae</name>
    <dbReference type="NCBI Taxonomy" id="1497396"/>
    <lineage>
        <taxon>Bacteria</taxon>
        <taxon>Bacillati</taxon>
        <taxon>Actinomycetota</taxon>
        <taxon>Actinomycetes</taxon>
        <taxon>Pseudonocardiales</taxon>
        <taxon>Pseudonocardiaceae</taxon>
        <taxon>Kibdelosporangium</taxon>
    </lineage>
</organism>